<feature type="active site" description="Proton acceptor" evidence="9 10">
    <location>
        <position position="73"/>
    </location>
</feature>
<reference evidence="14" key="1">
    <citation type="submission" date="2017-08" db="EMBL/GenBank/DDBJ databases">
        <title>A dynamic microbial community with high functional redundancy inhabits the cold, oxic subseafloor aquifer.</title>
        <authorList>
            <person name="Tully B.J."/>
            <person name="Wheat C.G."/>
            <person name="Glazer B.T."/>
            <person name="Huber J.A."/>
        </authorList>
    </citation>
    <scope>NUCLEOTIDE SEQUENCE [LARGE SCALE GENOMIC DNA]</scope>
</reference>
<sequence length="232" mass="25965">MLGLTPHNNIQLEASWLAELANEFDQDYMQKLRAFLQQEKAAHKLIYPPGKLIFNALNTTPLEQVKVVILGQDPYHGPGQAHGLCFSVLPGVATPPSLLNIYKEMESDLAIPRANHGCLTYWAEQGVLLLNAVLTVEKARAAAHQGKGWEHFTDKVISILNEKESGLVFLLWGSYAQKKGQFIDRNKHLVLQSPHPSPLSAYRGFLGNKHFSQTNAYLETQGKETIDWKLPD</sequence>
<evidence type="ECO:0000256" key="11">
    <source>
        <dbReference type="RuleBase" id="RU003780"/>
    </source>
</evidence>
<evidence type="ECO:0000256" key="5">
    <source>
        <dbReference type="ARBA" id="ARBA00018429"/>
    </source>
</evidence>
<comment type="catalytic activity">
    <reaction evidence="1 9 11">
        <text>Hydrolyzes single-stranded DNA or mismatched double-stranded DNA and polynucleotides, releasing free uracil.</text>
        <dbReference type="EC" id="3.2.2.27"/>
    </reaction>
</comment>
<evidence type="ECO:0000256" key="9">
    <source>
        <dbReference type="HAMAP-Rule" id="MF_00148"/>
    </source>
</evidence>
<keyword evidence="7 9" id="KW-0378">Hydrolase</keyword>
<dbReference type="PROSITE" id="PS00130">
    <property type="entry name" value="U_DNA_GLYCOSYLASE"/>
    <property type="match status" value="1"/>
</dbReference>
<evidence type="ECO:0000256" key="10">
    <source>
        <dbReference type="PROSITE-ProRule" id="PRU10072"/>
    </source>
</evidence>
<protein>
    <recommendedName>
        <fullName evidence="5 9">Uracil-DNA glycosylase</fullName>
        <shortName evidence="9">UDG</shortName>
        <ecNumber evidence="4 9">3.2.2.27</ecNumber>
    </recommendedName>
</protein>
<proteinExistence type="inferred from homology"/>
<dbReference type="Pfam" id="PF03167">
    <property type="entry name" value="UDG"/>
    <property type="match status" value="1"/>
</dbReference>
<evidence type="ECO:0000313" key="13">
    <source>
        <dbReference type="EMBL" id="PCJ39965.1"/>
    </source>
</evidence>
<dbReference type="Gene3D" id="3.40.470.10">
    <property type="entry name" value="Uracil-DNA glycosylase-like domain"/>
    <property type="match status" value="1"/>
</dbReference>
<keyword evidence="6 9" id="KW-0227">DNA damage</keyword>
<comment type="function">
    <text evidence="2 9 11">Excises uracil residues from the DNA which can arise as a result of misincorporation of dUMP residues by DNA polymerase or due to deamination of cytosine.</text>
</comment>
<gene>
    <name evidence="9" type="primary">ung</name>
    <name evidence="13" type="ORF">COA71_12375</name>
</gene>
<dbReference type="FunFam" id="3.40.470.10:FF:000001">
    <property type="entry name" value="Uracil-DNA glycosylase"/>
    <property type="match status" value="1"/>
</dbReference>
<evidence type="ECO:0000256" key="1">
    <source>
        <dbReference type="ARBA" id="ARBA00001400"/>
    </source>
</evidence>
<dbReference type="NCBIfam" id="NF003591">
    <property type="entry name" value="PRK05254.1-4"/>
    <property type="match status" value="1"/>
</dbReference>
<feature type="domain" description="Uracil-DNA glycosylase-like" evidence="12">
    <location>
        <begin position="58"/>
        <end position="218"/>
    </location>
</feature>
<dbReference type="HAMAP" id="MF_00148">
    <property type="entry name" value="UDG"/>
    <property type="match status" value="1"/>
</dbReference>
<accession>A0A2A5C8R5</accession>
<comment type="caution">
    <text evidence="13">The sequence shown here is derived from an EMBL/GenBank/DDBJ whole genome shotgun (WGS) entry which is preliminary data.</text>
</comment>
<dbReference type="EC" id="3.2.2.27" evidence="4 9"/>
<dbReference type="CDD" id="cd10027">
    <property type="entry name" value="UDG-F1-like"/>
    <property type="match status" value="1"/>
</dbReference>
<dbReference type="GO" id="GO:0097510">
    <property type="term" value="P:base-excision repair, AP site formation via deaminated base removal"/>
    <property type="evidence" value="ECO:0007669"/>
    <property type="project" value="TreeGrafter"/>
</dbReference>
<dbReference type="SUPFAM" id="SSF52141">
    <property type="entry name" value="Uracil-DNA glycosylase-like"/>
    <property type="match status" value="1"/>
</dbReference>
<dbReference type="GO" id="GO:0005737">
    <property type="term" value="C:cytoplasm"/>
    <property type="evidence" value="ECO:0007669"/>
    <property type="project" value="UniProtKB-SubCell"/>
</dbReference>
<evidence type="ECO:0000313" key="14">
    <source>
        <dbReference type="Proteomes" id="UP000228987"/>
    </source>
</evidence>
<dbReference type="InterPro" id="IPR005122">
    <property type="entry name" value="Uracil-DNA_glycosylase-like"/>
</dbReference>
<dbReference type="InterPro" id="IPR002043">
    <property type="entry name" value="UDG_fam1"/>
</dbReference>
<evidence type="ECO:0000256" key="8">
    <source>
        <dbReference type="ARBA" id="ARBA00023204"/>
    </source>
</evidence>
<dbReference type="InterPro" id="IPR036895">
    <property type="entry name" value="Uracil-DNA_glycosylase-like_sf"/>
</dbReference>
<dbReference type="SMART" id="SM00987">
    <property type="entry name" value="UreE_C"/>
    <property type="match status" value="1"/>
</dbReference>
<dbReference type="Proteomes" id="UP000228987">
    <property type="component" value="Unassembled WGS sequence"/>
</dbReference>
<dbReference type="InterPro" id="IPR018085">
    <property type="entry name" value="Ura-DNA_Glyclase_AS"/>
</dbReference>
<dbReference type="AlphaFoldDB" id="A0A2A5C8R5"/>
<evidence type="ECO:0000256" key="6">
    <source>
        <dbReference type="ARBA" id="ARBA00022763"/>
    </source>
</evidence>
<evidence type="ECO:0000256" key="2">
    <source>
        <dbReference type="ARBA" id="ARBA00002631"/>
    </source>
</evidence>
<dbReference type="NCBIfam" id="NF003592">
    <property type="entry name" value="PRK05254.1-5"/>
    <property type="match status" value="1"/>
</dbReference>
<organism evidence="13 14">
    <name type="scientific">SAR86 cluster bacterium</name>
    <dbReference type="NCBI Taxonomy" id="2030880"/>
    <lineage>
        <taxon>Bacteria</taxon>
        <taxon>Pseudomonadati</taxon>
        <taxon>Pseudomonadota</taxon>
        <taxon>Gammaproteobacteria</taxon>
        <taxon>SAR86 cluster</taxon>
    </lineage>
</organism>
<evidence type="ECO:0000256" key="4">
    <source>
        <dbReference type="ARBA" id="ARBA00012030"/>
    </source>
</evidence>
<name>A0A2A5C8R5_9GAMM</name>
<keyword evidence="9" id="KW-0963">Cytoplasm</keyword>
<comment type="subcellular location">
    <subcellularLocation>
        <location evidence="9">Cytoplasm</location>
    </subcellularLocation>
</comment>
<dbReference type="NCBIfam" id="NF003588">
    <property type="entry name" value="PRK05254.1-1"/>
    <property type="match status" value="1"/>
</dbReference>
<dbReference type="SMART" id="SM00986">
    <property type="entry name" value="UDG"/>
    <property type="match status" value="1"/>
</dbReference>
<dbReference type="NCBIfam" id="TIGR00628">
    <property type="entry name" value="ung"/>
    <property type="match status" value="1"/>
</dbReference>
<evidence type="ECO:0000259" key="12">
    <source>
        <dbReference type="SMART" id="SM00986"/>
    </source>
</evidence>
<dbReference type="NCBIfam" id="NF003589">
    <property type="entry name" value="PRK05254.1-2"/>
    <property type="match status" value="1"/>
</dbReference>
<evidence type="ECO:0000256" key="3">
    <source>
        <dbReference type="ARBA" id="ARBA00008184"/>
    </source>
</evidence>
<dbReference type="EMBL" id="NVWI01000011">
    <property type="protein sequence ID" value="PCJ39965.1"/>
    <property type="molecule type" value="Genomic_DNA"/>
</dbReference>
<comment type="similarity">
    <text evidence="3 9 11">Belongs to the uracil-DNA glycosylase (UDG) superfamily. UNG family.</text>
</comment>
<dbReference type="GO" id="GO:0004844">
    <property type="term" value="F:uracil DNA N-glycosylase activity"/>
    <property type="evidence" value="ECO:0007669"/>
    <property type="project" value="UniProtKB-UniRule"/>
</dbReference>
<evidence type="ECO:0000256" key="7">
    <source>
        <dbReference type="ARBA" id="ARBA00022801"/>
    </source>
</evidence>
<dbReference type="PANTHER" id="PTHR11264">
    <property type="entry name" value="URACIL-DNA GLYCOSYLASE"/>
    <property type="match status" value="1"/>
</dbReference>
<keyword evidence="8 9" id="KW-0234">DNA repair</keyword>
<dbReference type="PANTHER" id="PTHR11264:SF0">
    <property type="entry name" value="URACIL-DNA GLYCOSYLASE"/>
    <property type="match status" value="1"/>
</dbReference>